<keyword evidence="3" id="KW-1185">Reference proteome</keyword>
<proteinExistence type="predicted"/>
<keyword evidence="1" id="KW-0812">Transmembrane</keyword>
<name>A0A1P8WMD1_9PLAN</name>
<protein>
    <submittedName>
        <fullName evidence="2">Uncharacterized protein</fullName>
    </submittedName>
</protein>
<keyword evidence="1" id="KW-0472">Membrane</keyword>
<feature type="transmembrane region" description="Helical" evidence="1">
    <location>
        <begin position="49"/>
        <end position="69"/>
    </location>
</feature>
<accession>A0A1P8WMD1</accession>
<dbReference type="AlphaFoldDB" id="A0A1P8WMD1"/>
<dbReference type="Proteomes" id="UP000187735">
    <property type="component" value="Chromosome"/>
</dbReference>
<evidence type="ECO:0000313" key="3">
    <source>
        <dbReference type="Proteomes" id="UP000187735"/>
    </source>
</evidence>
<feature type="transmembrane region" description="Helical" evidence="1">
    <location>
        <begin position="90"/>
        <end position="114"/>
    </location>
</feature>
<organism evidence="2 3">
    <name type="scientific">Fuerstiella marisgermanici</name>
    <dbReference type="NCBI Taxonomy" id="1891926"/>
    <lineage>
        <taxon>Bacteria</taxon>
        <taxon>Pseudomonadati</taxon>
        <taxon>Planctomycetota</taxon>
        <taxon>Planctomycetia</taxon>
        <taxon>Planctomycetales</taxon>
        <taxon>Planctomycetaceae</taxon>
        <taxon>Fuerstiella</taxon>
    </lineage>
</organism>
<gene>
    <name evidence="2" type="ORF">Fuma_04860</name>
</gene>
<evidence type="ECO:0000313" key="2">
    <source>
        <dbReference type="EMBL" id="APZ95204.1"/>
    </source>
</evidence>
<feature type="transmembrane region" description="Helical" evidence="1">
    <location>
        <begin position="12"/>
        <end position="37"/>
    </location>
</feature>
<reference evidence="2 3" key="1">
    <citation type="journal article" date="2016" name="Front. Microbiol.">
        <title>Fuerstia marisgermanicae gen. nov., sp. nov., an Unusual Member of the Phylum Planctomycetes from the German Wadden Sea.</title>
        <authorList>
            <person name="Kohn T."/>
            <person name="Heuer A."/>
            <person name="Jogler M."/>
            <person name="Vollmers J."/>
            <person name="Boedeker C."/>
            <person name="Bunk B."/>
            <person name="Rast P."/>
            <person name="Borchert D."/>
            <person name="Glockner I."/>
            <person name="Freese H.M."/>
            <person name="Klenk H.P."/>
            <person name="Overmann J."/>
            <person name="Kaster A.K."/>
            <person name="Rohde M."/>
            <person name="Wiegand S."/>
            <person name="Jogler C."/>
        </authorList>
    </citation>
    <scope>NUCLEOTIDE SEQUENCE [LARGE SCALE GENOMIC DNA]</scope>
    <source>
        <strain evidence="2 3">NH11</strain>
    </source>
</reference>
<keyword evidence="1" id="KW-1133">Transmembrane helix</keyword>
<dbReference type="EMBL" id="CP017641">
    <property type="protein sequence ID" value="APZ95204.1"/>
    <property type="molecule type" value="Genomic_DNA"/>
</dbReference>
<dbReference type="RefSeq" id="WP_077026402.1">
    <property type="nucleotide sequence ID" value="NZ_CP017641.1"/>
</dbReference>
<dbReference type="KEGG" id="fmr:Fuma_04860"/>
<sequence length="161" mass="18117">MARRSYNTKGIRFWIFAAWCAMMVVYVSFFFVVGAVPSLGVNRQEASDVAVRTIFIHLPVLAAFGSFWFSIDQDTSASQFKPSMPKQEAYAIWMLTGLVHVIVVLYLVLFLVAFPPDFPDTYEDSFRGIANFGVDLLVILSGLAYLPVEFLTRRKVVLTDG</sequence>
<evidence type="ECO:0000256" key="1">
    <source>
        <dbReference type="SAM" id="Phobius"/>
    </source>
</evidence>
<dbReference type="STRING" id="1891926.Fuma_04860"/>
<feature type="transmembrane region" description="Helical" evidence="1">
    <location>
        <begin position="126"/>
        <end position="146"/>
    </location>
</feature>